<dbReference type="PIRSF" id="PIRSF005902">
    <property type="entry name" value="DNase_TatD"/>
    <property type="match status" value="1"/>
</dbReference>
<evidence type="ECO:0000313" key="3">
    <source>
        <dbReference type="Proteomes" id="UP000242474"/>
    </source>
</evidence>
<evidence type="ECO:0000313" key="2">
    <source>
        <dbReference type="EMBL" id="PIA19529.1"/>
    </source>
</evidence>
<dbReference type="SUPFAM" id="SSF51556">
    <property type="entry name" value="Metallo-dependent hydrolases"/>
    <property type="match status" value="1"/>
</dbReference>
<dbReference type="OrthoDB" id="413993at2759"/>
<protein>
    <recommendedName>
        <fullName evidence="4">Metallo-dependent hydrolase</fullName>
    </recommendedName>
</protein>
<proteinExistence type="predicted"/>
<feature type="binding site" evidence="1">
    <location>
        <position position="228"/>
    </location>
    <ligand>
        <name>a divalent metal cation</name>
        <dbReference type="ChEBI" id="CHEBI:60240"/>
        <label>1</label>
    </ligand>
</feature>
<keyword evidence="3" id="KW-1185">Reference proteome</keyword>
<dbReference type="PANTHER" id="PTHR47345">
    <property type="entry name" value="CUT9-INTERACTING PROTEIN SCN1"/>
    <property type="match status" value="1"/>
</dbReference>
<evidence type="ECO:0000256" key="1">
    <source>
        <dbReference type="PIRSR" id="PIRSR005902-1"/>
    </source>
</evidence>
<dbReference type="STRING" id="763665.A0A2G5BKK1"/>
<feature type="binding site" evidence="1">
    <location>
        <position position="145"/>
    </location>
    <ligand>
        <name>a divalent metal cation</name>
        <dbReference type="ChEBI" id="CHEBI:60240"/>
        <label>2</label>
    </ligand>
</feature>
<dbReference type="AlphaFoldDB" id="A0A2G5BKK1"/>
<evidence type="ECO:0008006" key="4">
    <source>
        <dbReference type="Google" id="ProtNLM"/>
    </source>
</evidence>
<name>A0A2G5BKK1_COERN</name>
<sequence length="276" mass="31063">MGSEPPQACIYDVHCHIHEAPEELSVLSTKHNPTQQIVFCIQATKYTDWDDVIQLKRRYSDRVIPALGLHPWFVERVLTGEIPETWAEELRQLLALHGGILGECGLDKAARNPKTHKPYPIEAQIHILKTQIRIAYELDIPISLHCVRAFGILANILGEAEEKQMLPPRIMLHSYSGSPDMLEQIFLKGKLGEHIYVSFSSFVNGRNREKSIKCIRAVPEQRLLIESDLHNASAAVLALKEAVDLVAEARGWSLDEARTVLIRNSCGFFGNSNCLL</sequence>
<dbReference type="InterPro" id="IPR001130">
    <property type="entry name" value="TatD-like"/>
</dbReference>
<dbReference type="EMBL" id="KZ303486">
    <property type="protein sequence ID" value="PIA19529.1"/>
    <property type="molecule type" value="Genomic_DNA"/>
</dbReference>
<keyword evidence="1" id="KW-0479">Metal-binding</keyword>
<dbReference type="Gene3D" id="3.20.20.140">
    <property type="entry name" value="Metal-dependent hydrolases"/>
    <property type="match status" value="1"/>
</dbReference>
<feature type="binding site" evidence="1">
    <location>
        <position position="103"/>
    </location>
    <ligand>
        <name>a divalent metal cation</name>
        <dbReference type="ChEBI" id="CHEBI:60240"/>
        <label>1</label>
    </ligand>
</feature>
<accession>A0A2G5BKK1</accession>
<feature type="binding site" evidence="1">
    <location>
        <position position="14"/>
    </location>
    <ligand>
        <name>a divalent metal cation</name>
        <dbReference type="ChEBI" id="CHEBI:60240"/>
        <label>1</label>
    </ligand>
</feature>
<organism evidence="2 3">
    <name type="scientific">Coemansia reversa (strain ATCC 12441 / NRRL 1564)</name>
    <dbReference type="NCBI Taxonomy" id="763665"/>
    <lineage>
        <taxon>Eukaryota</taxon>
        <taxon>Fungi</taxon>
        <taxon>Fungi incertae sedis</taxon>
        <taxon>Zoopagomycota</taxon>
        <taxon>Kickxellomycotina</taxon>
        <taxon>Kickxellomycetes</taxon>
        <taxon>Kickxellales</taxon>
        <taxon>Kickxellaceae</taxon>
        <taxon>Coemansia</taxon>
    </lineage>
</organism>
<feature type="binding site" evidence="1">
    <location>
        <position position="16"/>
    </location>
    <ligand>
        <name>a divalent metal cation</name>
        <dbReference type="ChEBI" id="CHEBI:60240"/>
        <label>1</label>
    </ligand>
</feature>
<reference evidence="2 3" key="1">
    <citation type="journal article" date="2015" name="Genome Biol. Evol.">
        <title>Phylogenomic analyses indicate that early fungi evolved digesting cell walls of algal ancestors of land plants.</title>
        <authorList>
            <person name="Chang Y."/>
            <person name="Wang S."/>
            <person name="Sekimoto S."/>
            <person name="Aerts A.L."/>
            <person name="Choi C."/>
            <person name="Clum A."/>
            <person name="LaButti K.M."/>
            <person name="Lindquist E.A."/>
            <person name="Yee Ngan C."/>
            <person name="Ohm R.A."/>
            <person name="Salamov A.A."/>
            <person name="Grigoriev I.V."/>
            <person name="Spatafora J.W."/>
            <person name="Berbee M.L."/>
        </authorList>
    </citation>
    <scope>NUCLEOTIDE SEQUENCE [LARGE SCALE GENOMIC DNA]</scope>
    <source>
        <strain evidence="2 3">NRRL 1564</strain>
    </source>
</reference>
<dbReference type="GO" id="GO:0046872">
    <property type="term" value="F:metal ion binding"/>
    <property type="evidence" value="ECO:0007669"/>
    <property type="project" value="UniProtKB-KW"/>
</dbReference>
<dbReference type="InterPro" id="IPR053044">
    <property type="entry name" value="Metallo-hydrolase/TatD-type"/>
</dbReference>
<dbReference type="InterPro" id="IPR032466">
    <property type="entry name" value="Metal_Hydrolase"/>
</dbReference>
<feature type="binding site" evidence="1">
    <location>
        <position position="173"/>
    </location>
    <ligand>
        <name>a divalent metal cation</name>
        <dbReference type="ChEBI" id="CHEBI:60240"/>
        <label>2</label>
    </ligand>
</feature>
<dbReference type="Pfam" id="PF01026">
    <property type="entry name" value="TatD_DNase"/>
    <property type="match status" value="1"/>
</dbReference>
<dbReference type="Proteomes" id="UP000242474">
    <property type="component" value="Unassembled WGS sequence"/>
</dbReference>
<dbReference type="PANTHER" id="PTHR47345:SF1">
    <property type="entry name" value="CUT9-INTERACTING PROTEIN SCN1"/>
    <property type="match status" value="1"/>
</dbReference>
<dbReference type="CDD" id="cd01310">
    <property type="entry name" value="TatD_DNAse"/>
    <property type="match status" value="1"/>
</dbReference>
<dbReference type="GO" id="GO:0016788">
    <property type="term" value="F:hydrolase activity, acting on ester bonds"/>
    <property type="evidence" value="ECO:0007669"/>
    <property type="project" value="InterPro"/>
</dbReference>
<gene>
    <name evidence="2" type="ORF">COEREDRAFT_36904</name>
</gene>